<evidence type="ECO:0000313" key="13">
    <source>
        <dbReference type="Proteomes" id="UP000593875"/>
    </source>
</evidence>
<dbReference type="InterPro" id="IPR007690">
    <property type="entry name" value="T2SS_GspM"/>
</dbReference>
<keyword evidence="3" id="KW-0813">Transport</keyword>
<gene>
    <name evidence="12" type="ORF">LPB04_07035</name>
</gene>
<evidence type="ECO:0000256" key="6">
    <source>
        <dbReference type="ARBA" id="ARBA00022692"/>
    </source>
</evidence>
<name>A0A7L9U9C2_9BURK</name>
<evidence type="ECO:0000256" key="10">
    <source>
        <dbReference type="SAM" id="MobiDB-lite"/>
    </source>
</evidence>
<comment type="similarity">
    <text evidence="2">Belongs to the GSP M family.</text>
</comment>
<sequence length="173" mass="18739">MSLLSHVGRVRTRATGYWIARSEQERRYLAAGFGVVFLALVYTGLIEPAVEGRARLQRSLPELRQQAAQLASMANQARALAGQAPVPVTPMTRESLMTSLSGRGITPGSLTLTGEFARLQVTGVSFANLVSWLDAQRRESRIAVQEGSFTAQDPQGQVDANLTLRQDNGTAAR</sequence>
<keyword evidence="5" id="KW-0997">Cell inner membrane</keyword>
<proteinExistence type="inferred from homology"/>
<accession>A0A7L9U9C2</accession>
<evidence type="ECO:0000256" key="5">
    <source>
        <dbReference type="ARBA" id="ARBA00022519"/>
    </source>
</evidence>
<keyword evidence="6 11" id="KW-0812">Transmembrane</keyword>
<evidence type="ECO:0000256" key="8">
    <source>
        <dbReference type="ARBA" id="ARBA00022989"/>
    </source>
</evidence>
<keyword evidence="8 11" id="KW-1133">Transmembrane helix</keyword>
<keyword evidence="9 11" id="KW-0472">Membrane</keyword>
<organism evidence="12 13">
    <name type="scientific">Massilia litorea</name>
    <dbReference type="NCBI Taxonomy" id="2769491"/>
    <lineage>
        <taxon>Bacteria</taxon>
        <taxon>Pseudomonadati</taxon>
        <taxon>Pseudomonadota</taxon>
        <taxon>Betaproteobacteria</taxon>
        <taxon>Burkholderiales</taxon>
        <taxon>Oxalobacteraceae</taxon>
        <taxon>Telluria group</taxon>
        <taxon>Massilia</taxon>
    </lineage>
</organism>
<dbReference type="KEGG" id="mlir:LPB04_07035"/>
<evidence type="ECO:0000256" key="11">
    <source>
        <dbReference type="SAM" id="Phobius"/>
    </source>
</evidence>
<evidence type="ECO:0000256" key="4">
    <source>
        <dbReference type="ARBA" id="ARBA00022475"/>
    </source>
</evidence>
<evidence type="ECO:0000256" key="1">
    <source>
        <dbReference type="ARBA" id="ARBA00004377"/>
    </source>
</evidence>
<reference evidence="12 13" key="1">
    <citation type="submission" date="2020-10" db="EMBL/GenBank/DDBJ databases">
        <title>Genome sequencing of Massilia sp. LPB0304.</title>
        <authorList>
            <person name="Kim J."/>
        </authorList>
    </citation>
    <scope>NUCLEOTIDE SEQUENCE [LARGE SCALE GENOMIC DNA]</scope>
    <source>
        <strain evidence="12 13">LPB0304</strain>
    </source>
</reference>
<dbReference type="GO" id="GO:0015628">
    <property type="term" value="P:protein secretion by the type II secretion system"/>
    <property type="evidence" value="ECO:0007669"/>
    <property type="project" value="InterPro"/>
</dbReference>
<feature type="region of interest" description="Disordered" evidence="10">
    <location>
        <begin position="146"/>
        <end position="173"/>
    </location>
</feature>
<feature type="transmembrane region" description="Helical" evidence="11">
    <location>
        <begin position="28"/>
        <end position="50"/>
    </location>
</feature>
<keyword evidence="13" id="KW-1185">Reference proteome</keyword>
<dbReference type="Proteomes" id="UP000593875">
    <property type="component" value="Chromosome"/>
</dbReference>
<dbReference type="InterPro" id="IPR023229">
    <property type="entry name" value="T2SS_M_periplasmic_sf"/>
</dbReference>
<dbReference type="GO" id="GO:0015627">
    <property type="term" value="C:type II protein secretion system complex"/>
    <property type="evidence" value="ECO:0007669"/>
    <property type="project" value="InterPro"/>
</dbReference>
<dbReference type="SUPFAM" id="SSF103054">
    <property type="entry name" value="General secretion pathway protein M, EpsM"/>
    <property type="match status" value="1"/>
</dbReference>
<keyword evidence="7" id="KW-0653">Protein transport</keyword>
<dbReference type="Pfam" id="PF04612">
    <property type="entry name" value="T2SSM"/>
    <property type="match status" value="1"/>
</dbReference>
<comment type="subcellular location">
    <subcellularLocation>
        <location evidence="1">Cell inner membrane</location>
        <topology evidence="1">Single-pass membrane protein</topology>
    </subcellularLocation>
</comment>
<dbReference type="EMBL" id="CP062941">
    <property type="protein sequence ID" value="QOL51029.1"/>
    <property type="molecule type" value="Genomic_DNA"/>
</dbReference>
<evidence type="ECO:0000256" key="7">
    <source>
        <dbReference type="ARBA" id="ARBA00022927"/>
    </source>
</evidence>
<dbReference type="GO" id="GO:0005886">
    <property type="term" value="C:plasma membrane"/>
    <property type="evidence" value="ECO:0007669"/>
    <property type="project" value="UniProtKB-SubCell"/>
</dbReference>
<keyword evidence="4" id="KW-1003">Cell membrane</keyword>
<dbReference type="AlphaFoldDB" id="A0A7L9U9C2"/>
<evidence type="ECO:0000256" key="9">
    <source>
        <dbReference type="ARBA" id="ARBA00023136"/>
    </source>
</evidence>
<feature type="compositionally biased region" description="Polar residues" evidence="10">
    <location>
        <begin position="147"/>
        <end position="173"/>
    </location>
</feature>
<evidence type="ECO:0000313" key="12">
    <source>
        <dbReference type="EMBL" id="QOL51029.1"/>
    </source>
</evidence>
<dbReference type="RefSeq" id="WP_193688011.1">
    <property type="nucleotide sequence ID" value="NZ_CP062941.1"/>
</dbReference>
<evidence type="ECO:0000256" key="3">
    <source>
        <dbReference type="ARBA" id="ARBA00022448"/>
    </source>
</evidence>
<protein>
    <submittedName>
        <fullName evidence="12">Type II secretion system protein M</fullName>
    </submittedName>
</protein>
<dbReference type="Gene3D" id="3.30.1360.100">
    <property type="entry name" value="General secretion pathway protein M, EpsM"/>
    <property type="match status" value="1"/>
</dbReference>
<evidence type="ECO:0000256" key="2">
    <source>
        <dbReference type="ARBA" id="ARBA00010637"/>
    </source>
</evidence>